<name>A0A5C5VDX5_9BACT</name>
<sequence>MDFFTGLALIMAAAFIAASFFRDRISDPRRHRLSLNAFLLFLVCYFGMPALPQVGPFIALATRPIGVVCLFLSLRVLCSVPTLAVDRATTSAAA</sequence>
<keyword evidence="1" id="KW-1133">Transmembrane helix</keyword>
<organism evidence="2 3">
    <name type="scientific">Posidoniimonas corsicana</name>
    <dbReference type="NCBI Taxonomy" id="1938618"/>
    <lineage>
        <taxon>Bacteria</taxon>
        <taxon>Pseudomonadati</taxon>
        <taxon>Planctomycetota</taxon>
        <taxon>Planctomycetia</taxon>
        <taxon>Pirellulales</taxon>
        <taxon>Lacipirellulaceae</taxon>
        <taxon>Posidoniimonas</taxon>
    </lineage>
</organism>
<protein>
    <submittedName>
        <fullName evidence="2">Uncharacterized protein</fullName>
    </submittedName>
</protein>
<feature type="transmembrane region" description="Helical" evidence="1">
    <location>
        <begin position="33"/>
        <end position="51"/>
    </location>
</feature>
<keyword evidence="3" id="KW-1185">Reference proteome</keyword>
<proteinExistence type="predicted"/>
<feature type="transmembrane region" description="Helical" evidence="1">
    <location>
        <begin position="6"/>
        <end position="21"/>
    </location>
</feature>
<keyword evidence="1" id="KW-0812">Transmembrane</keyword>
<accession>A0A5C5VDX5</accession>
<dbReference type="EMBL" id="SIHJ01000001">
    <property type="protein sequence ID" value="TWT36203.1"/>
    <property type="molecule type" value="Genomic_DNA"/>
</dbReference>
<reference evidence="2 3" key="1">
    <citation type="submission" date="2019-02" db="EMBL/GenBank/DDBJ databases">
        <title>Deep-cultivation of Planctomycetes and their phenomic and genomic characterization uncovers novel biology.</title>
        <authorList>
            <person name="Wiegand S."/>
            <person name="Jogler M."/>
            <person name="Boedeker C."/>
            <person name="Pinto D."/>
            <person name="Vollmers J."/>
            <person name="Rivas-Marin E."/>
            <person name="Kohn T."/>
            <person name="Peeters S.H."/>
            <person name="Heuer A."/>
            <person name="Rast P."/>
            <person name="Oberbeckmann S."/>
            <person name="Bunk B."/>
            <person name="Jeske O."/>
            <person name="Meyerdierks A."/>
            <person name="Storesund J.E."/>
            <person name="Kallscheuer N."/>
            <person name="Luecker S."/>
            <person name="Lage O.M."/>
            <person name="Pohl T."/>
            <person name="Merkel B.J."/>
            <person name="Hornburger P."/>
            <person name="Mueller R.-W."/>
            <person name="Bruemmer F."/>
            <person name="Labrenz M."/>
            <person name="Spormann A.M."/>
            <person name="Op Den Camp H."/>
            <person name="Overmann J."/>
            <person name="Amann R."/>
            <person name="Jetten M.S.M."/>
            <person name="Mascher T."/>
            <person name="Medema M.H."/>
            <person name="Devos D.P."/>
            <person name="Kaster A.-K."/>
            <person name="Ovreas L."/>
            <person name="Rohde M."/>
            <person name="Galperin M.Y."/>
            <person name="Jogler C."/>
        </authorList>
    </citation>
    <scope>NUCLEOTIDE SEQUENCE [LARGE SCALE GENOMIC DNA]</scope>
    <source>
        <strain evidence="2 3">KOR34</strain>
    </source>
</reference>
<keyword evidence="1" id="KW-0472">Membrane</keyword>
<dbReference type="RefSeq" id="WP_146562930.1">
    <property type="nucleotide sequence ID" value="NZ_SIHJ01000001.1"/>
</dbReference>
<feature type="transmembrane region" description="Helical" evidence="1">
    <location>
        <begin position="57"/>
        <end position="77"/>
    </location>
</feature>
<dbReference type="AlphaFoldDB" id="A0A5C5VDX5"/>
<dbReference type="Proteomes" id="UP000316714">
    <property type="component" value="Unassembled WGS sequence"/>
</dbReference>
<comment type="caution">
    <text evidence="2">The sequence shown here is derived from an EMBL/GenBank/DDBJ whole genome shotgun (WGS) entry which is preliminary data.</text>
</comment>
<evidence type="ECO:0000256" key="1">
    <source>
        <dbReference type="SAM" id="Phobius"/>
    </source>
</evidence>
<evidence type="ECO:0000313" key="2">
    <source>
        <dbReference type="EMBL" id="TWT36203.1"/>
    </source>
</evidence>
<dbReference type="OrthoDB" id="9976346at2"/>
<evidence type="ECO:0000313" key="3">
    <source>
        <dbReference type="Proteomes" id="UP000316714"/>
    </source>
</evidence>
<gene>
    <name evidence="2" type="ORF">KOR34_11040</name>
</gene>